<name>A0A2I0KFK4_PUNGR</name>
<dbReference type="AlphaFoldDB" id="A0A2I0KFK4"/>
<organism evidence="2 3">
    <name type="scientific">Punica granatum</name>
    <name type="common">Pomegranate</name>
    <dbReference type="NCBI Taxonomy" id="22663"/>
    <lineage>
        <taxon>Eukaryota</taxon>
        <taxon>Viridiplantae</taxon>
        <taxon>Streptophyta</taxon>
        <taxon>Embryophyta</taxon>
        <taxon>Tracheophyta</taxon>
        <taxon>Spermatophyta</taxon>
        <taxon>Magnoliopsida</taxon>
        <taxon>eudicotyledons</taxon>
        <taxon>Gunneridae</taxon>
        <taxon>Pentapetalae</taxon>
        <taxon>rosids</taxon>
        <taxon>malvids</taxon>
        <taxon>Myrtales</taxon>
        <taxon>Lythraceae</taxon>
        <taxon>Punica</taxon>
    </lineage>
</organism>
<gene>
    <name evidence="2" type="ORF">CRG98_012344</name>
</gene>
<evidence type="ECO:0000256" key="1">
    <source>
        <dbReference type="SAM" id="MobiDB-lite"/>
    </source>
</evidence>
<accession>A0A2I0KFK4</accession>
<dbReference type="Proteomes" id="UP000233551">
    <property type="component" value="Unassembled WGS sequence"/>
</dbReference>
<protein>
    <submittedName>
        <fullName evidence="2">Uncharacterized protein</fullName>
    </submittedName>
</protein>
<proteinExistence type="predicted"/>
<feature type="region of interest" description="Disordered" evidence="1">
    <location>
        <begin position="31"/>
        <end position="52"/>
    </location>
</feature>
<evidence type="ECO:0000313" key="2">
    <source>
        <dbReference type="EMBL" id="PKI67272.1"/>
    </source>
</evidence>
<keyword evidence="3" id="KW-1185">Reference proteome</keyword>
<dbReference type="EMBL" id="PGOL01000623">
    <property type="protein sequence ID" value="PKI67272.1"/>
    <property type="molecule type" value="Genomic_DNA"/>
</dbReference>
<comment type="caution">
    <text evidence="2">The sequence shown here is derived from an EMBL/GenBank/DDBJ whole genome shotgun (WGS) entry which is preliminary data.</text>
</comment>
<reference evidence="2 3" key="1">
    <citation type="submission" date="2017-11" db="EMBL/GenBank/DDBJ databases">
        <title>De-novo sequencing of pomegranate (Punica granatum L.) genome.</title>
        <authorList>
            <person name="Akparov Z."/>
            <person name="Amiraslanov A."/>
            <person name="Hajiyeva S."/>
            <person name="Abbasov M."/>
            <person name="Kaur K."/>
            <person name="Hamwieh A."/>
            <person name="Solovyev V."/>
            <person name="Salamov A."/>
            <person name="Braich B."/>
            <person name="Kosarev P."/>
            <person name="Mahmoud A."/>
            <person name="Hajiyev E."/>
            <person name="Babayeva S."/>
            <person name="Izzatullayeva V."/>
            <person name="Mammadov A."/>
            <person name="Mammadov A."/>
            <person name="Sharifova S."/>
            <person name="Ojaghi J."/>
            <person name="Eynullazada K."/>
            <person name="Bayramov B."/>
            <person name="Abdulazimova A."/>
            <person name="Shahmuradov I."/>
        </authorList>
    </citation>
    <scope>NUCLEOTIDE SEQUENCE [LARGE SCALE GENOMIC DNA]</scope>
    <source>
        <strain evidence="3">cv. AG2017</strain>
        <tissue evidence="2">Leaf</tissue>
    </source>
</reference>
<sequence>MDMRDPEGSSSPNGYWWAFVEVGRRSCLREGSRSRVPRGQASQTGPTEPIGHRWNYPNAPGGWWPQRRVGWAHSSVRGATVLVAPVASGLGYALFVNAVARYLCGERVGPHCRNSGGSKYNGSFESEILSRFSIALGARAIAALKNIGSRPRPLGDIYPRMHVDLHGSVGVWAFPLELSLVSEFFVLLGYLQVKTILLDSGTSKLEEEGVSVGVPASVCGGLGSCYLGMGALDQRVATSPKPSEDLWGPERWLSHSIHSPTRNLFSNPSSYWCPWDLEHGPNLQLG</sequence>
<evidence type="ECO:0000313" key="3">
    <source>
        <dbReference type="Proteomes" id="UP000233551"/>
    </source>
</evidence>